<protein>
    <submittedName>
        <fullName evidence="4">ABC transporter substrate-binding protein</fullName>
    </submittedName>
</protein>
<dbReference type="EMBL" id="CP095043">
    <property type="protein sequence ID" value="UOQ60182.1"/>
    <property type="molecule type" value="Genomic_DNA"/>
</dbReference>
<evidence type="ECO:0000313" key="4">
    <source>
        <dbReference type="EMBL" id="UOQ60182.1"/>
    </source>
</evidence>
<dbReference type="InterPro" id="IPR028082">
    <property type="entry name" value="Peripla_BP_I"/>
</dbReference>
<proteinExistence type="inferred from homology"/>
<dbReference type="PANTHER" id="PTHR30483">
    <property type="entry name" value="LEUCINE-SPECIFIC-BINDING PROTEIN"/>
    <property type="match status" value="1"/>
</dbReference>
<dbReference type="InterPro" id="IPR036388">
    <property type="entry name" value="WH-like_DNA-bd_sf"/>
</dbReference>
<dbReference type="SMART" id="SM00421">
    <property type="entry name" value="HTH_LUXR"/>
    <property type="match status" value="1"/>
</dbReference>
<reference evidence="4 5" key="1">
    <citation type="submission" date="2022-04" db="EMBL/GenBank/DDBJ databases">
        <title>Leucobacter sp. isolated from rhizosphere of onion.</title>
        <authorList>
            <person name="Won M."/>
            <person name="Lee C.-M."/>
            <person name="Woen H.-Y."/>
            <person name="Kwon S.-W."/>
        </authorList>
    </citation>
    <scope>NUCLEOTIDE SEQUENCE [LARGE SCALE GENOMIC DNA]</scope>
    <source>
        <strain evidence="4 5">H25R-14</strain>
    </source>
</reference>
<dbReference type="RefSeq" id="WP_244685599.1">
    <property type="nucleotide sequence ID" value="NZ_CP095043.1"/>
</dbReference>
<keyword evidence="2" id="KW-0732">Signal</keyword>
<dbReference type="InterPro" id="IPR051010">
    <property type="entry name" value="BCAA_transport"/>
</dbReference>
<dbReference type="InterPro" id="IPR000792">
    <property type="entry name" value="Tscrpt_reg_LuxR_C"/>
</dbReference>
<evidence type="ECO:0000256" key="2">
    <source>
        <dbReference type="ARBA" id="ARBA00022729"/>
    </source>
</evidence>
<dbReference type="SUPFAM" id="SSF53822">
    <property type="entry name" value="Periplasmic binding protein-like I"/>
    <property type="match status" value="1"/>
</dbReference>
<dbReference type="InterPro" id="IPR016032">
    <property type="entry name" value="Sig_transdc_resp-reg_C-effctor"/>
</dbReference>
<accession>A0ABY4FV83</accession>
<organism evidence="4 5">
    <name type="scientific">Leucobacter rhizosphaerae</name>
    <dbReference type="NCBI Taxonomy" id="2932245"/>
    <lineage>
        <taxon>Bacteria</taxon>
        <taxon>Bacillati</taxon>
        <taxon>Actinomycetota</taxon>
        <taxon>Actinomycetes</taxon>
        <taxon>Micrococcales</taxon>
        <taxon>Microbacteriaceae</taxon>
        <taxon>Leucobacter</taxon>
    </lineage>
</organism>
<dbReference type="Pfam" id="PF00196">
    <property type="entry name" value="GerE"/>
    <property type="match status" value="1"/>
</dbReference>
<name>A0ABY4FV83_9MICO</name>
<dbReference type="Gene3D" id="1.10.10.10">
    <property type="entry name" value="Winged helix-like DNA-binding domain superfamily/Winged helix DNA-binding domain"/>
    <property type="match status" value="1"/>
</dbReference>
<dbReference type="CDD" id="cd06170">
    <property type="entry name" value="LuxR_C_like"/>
    <property type="match status" value="1"/>
</dbReference>
<sequence>MPHWAIERTITADTSESMLPSQVPAEIWAYAKAFLIIHRPSLRFLWRSDDEWLDVQFTRESSRGSLSRSPDRMIARVEQVEMPRGITVRELDVLTLLALGLTNLGVAERLGTSARTVSSQLERLLEKLDQSSRGGLAAIAVDLGLLRMPLPGGAPESGGIGVAELELAFRHRLDRDLEPIRNHFMTRVPIRLGIVVPDSPATDSAQALNGALLAIDEINQQGGIGGRMIEPIREVVRTFDWDDIRAGLGRLFDADVDAIITTYVSAEHPQFMEVIADYGKPFLHTATFEADVRRAELEPWKYGMIFQTCASETYYGPGLLRLVRKLELAELWSPARRTIVPIEMPSESMHLATPEFLAQAATQGWHVADPIRTPVGETDWDDVIARASAHDPSVILIANYIDSELVEFQRAFQRAPLQALVYGIYSPSSPSFIGQLGEQADGVIWSTTTGTYDDDLGSRFRTQYRAKYREDPGWSIAGAVYDQVRMLAAAWSSVDARNTVDVVRYLRRWPYRGVNGVYYFGETGQAPRLYPDTTPDAALSQAHLVYQIQGGHHVLLDPEPFGSIDDFVVPRWLGRSAESVK</sequence>
<dbReference type="PANTHER" id="PTHR30483:SF6">
    <property type="entry name" value="PERIPLASMIC BINDING PROTEIN OF ABC TRANSPORTER FOR NATURAL AMINO ACIDS"/>
    <property type="match status" value="1"/>
</dbReference>
<evidence type="ECO:0000313" key="5">
    <source>
        <dbReference type="Proteomes" id="UP000831775"/>
    </source>
</evidence>
<evidence type="ECO:0000256" key="1">
    <source>
        <dbReference type="ARBA" id="ARBA00010062"/>
    </source>
</evidence>
<comment type="similarity">
    <text evidence="1">Belongs to the leucine-binding protein family.</text>
</comment>
<feature type="domain" description="HTH luxR-type" evidence="3">
    <location>
        <begin position="79"/>
        <end position="144"/>
    </location>
</feature>
<dbReference type="Proteomes" id="UP000831775">
    <property type="component" value="Chromosome"/>
</dbReference>
<dbReference type="Gene3D" id="3.40.50.2300">
    <property type="match status" value="2"/>
</dbReference>
<gene>
    <name evidence="4" type="ORF">MUN76_14260</name>
</gene>
<dbReference type="PRINTS" id="PR00038">
    <property type="entry name" value="HTHLUXR"/>
</dbReference>
<dbReference type="Pfam" id="PF13458">
    <property type="entry name" value="Peripla_BP_6"/>
    <property type="match status" value="1"/>
</dbReference>
<dbReference type="SUPFAM" id="SSF46894">
    <property type="entry name" value="C-terminal effector domain of the bipartite response regulators"/>
    <property type="match status" value="1"/>
</dbReference>
<keyword evidence="5" id="KW-1185">Reference proteome</keyword>
<evidence type="ECO:0000259" key="3">
    <source>
        <dbReference type="PROSITE" id="PS50043"/>
    </source>
</evidence>
<dbReference type="CDD" id="cd06268">
    <property type="entry name" value="PBP1_ABC_transporter_LIVBP-like"/>
    <property type="match status" value="1"/>
</dbReference>
<dbReference type="InterPro" id="IPR028081">
    <property type="entry name" value="Leu-bd"/>
</dbReference>
<dbReference type="PROSITE" id="PS50043">
    <property type="entry name" value="HTH_LUXR_2"/>
    <property type="match status" value="1"/>
</dbReference>